<dbReference type="Gene3D" id="3.30.200.20">
    <property type="entry name" value="Phosphorylase Kinase, domain 1"/>
    <property type="match status" value="1"/>
</dbReference>
<feature type="chain" id="PRO_5045984811" description="Protein kinase domain-containing protein" evidence="6">
    <location>
        <begin position="22"/>
        <end position="1363"/>
    </location>
</feature>
<dbReference type="InterPro" id="IPR017441">
    <property type="entry name" value="Protein_kinase_ATP_BS"/>
</dbReference>
<dbReference type="SMART" id="SM00220">
    <property type="entry name" value="S_TKc"/>
    <property type="match status" value="1"/>
</dbReference>
<feature type="domain" description="CUB" evidence="7">
    <location>
        <begin position="535"/>
        <end position="643"/>
    </location>
</feature>
<dbReference type="InterPro" id="IPR008271">
    <property type="entry name" value="Ser/Thr_kinase_AS"/>
</dbReference>
<evidence type="ECO:0000256" key="4">
    <source>
        <dbReference type="PROSITE-ProRule" id="PRU10141"/>
    </source>
</evidence>
<dbReference type="Pfam" id="PF09084">
    <property type="entry name" value="NMT1"/>
    <property type="match status" value="1"/>
</dbReference>
<evidence type="ECO:0000313" key="10">
    <source>
        <dbReference type="Proteomes" id="UP001165060"/>
    </source>
</evidence>
<dbReference type="InterPro" id="IPR015168">
    <property type="entry name" value="SsuA/THI5"/>
</dbReference>
<proteinExistence type="predicted"/>
<keyword evidence="5" id="KW-0472">Membrane</keyword>
<reference evidence="9 10" key="1">
    <citation type="journal article" date="2023" name="Commun. Biol.">
        <title>Genome analysis of Parmales, the sister group of diatoms, reveals the evolutionary specialization of diatoms from phago-mixotrophs to photoautotrophs.</title>
        <authorList>
            <person name="Ban H."/>
            <person name="Sato S."/>
            <person name="Yoshikawa S."/>
            <person name="Yamada K."/>
            <person name="Nakamura Y."/>
            <person name="Ichinomiya M."/>
            <person name="Sato N."/>
            <person name="Blanc-Mathieu R."/>
            <person name="Endo H."/>
            <person name="Kuwata A."/>
            <person name="Ogata H."/>
        </authorList>
    </citation>
    <scope>NUCLEOTIDE SEQUENCE [LARGE SCALE GENOMIC DNA]</scope>
</reference>
<dbReference type="PANTHER" id="PTHR44329">
    <property type="entry name" value="SERINE/THREONINE-PROTEIN KINASE TNNI3K-RELATED"/>
    <property type="match status" value="1"/>
</dbReference>
<evidence type="ECO:0000256" key="3">
    <source>
        <dbReference type="ARBA" id="ARBA00023157"/>
    </source>
</evidence>
<evidence type="ECO:0000256" key="2">
    <source>
        <dbReference type="ARBA" id="ARBA00022840"/>
    </source>
</evidence>
<feature type="domain" description="CUB" evidence="7">
    <location>
        <begin position="383"/>
        <end position="514"/>
    </location>
</feature>
<dbReference type="InterPro" id="IPR011009">
    <property type="entry name" value="Kinase-like_dom_sf"/>
</dbReference>
<organism evidence="9 10">
    <name type="scientific">Tetraparma gracilis</name>
    <dbReference type="NCBI Taxonomy" id="2962635"/>
    <lineage>
        <taxon>Eukaryota</taxon>
        <taxon>Sar</taxon>
        <taxon>Stramenopiles</taxon>
        <taxon>Ochrophyta</taxon>
        <taxon>Bolidophyceae</taxon>
        <taxon>Parmales</taxon>
        <taxon>Triparmaceae</taxon>
        <taxon>Tetraparma</taxon>
    </lineage>
</organism>
<dbReference type="CDD" id="cd00041">
    <property type="entry name" value="CUB"/>
    <property type="match status" value="2"/>
</dbReference>
<dbReference type="PROSITE" id="PS01180">
    <property type="entry name" value="CUB"/>
    <property type="match status" value="3"/>
</dbReference>
<feature type="signal peptide" evidence="6">
    <location>
        <begin position="1"/>
        <end position="21"/>
    </location>
</feature>
<evidence type="ECO:0000256" key="1">
    <source>
        <dbReference type="ARBA" id="ARBA00022741"/>
    </source>
</evidence>
<dbReference type="PROSITE" id="PS00108">
    <property type="entry name" value="PROTEIN_KINASE_ST"/>
    <property type="match status" value="1"/>
</dbReference>
<name>A0ABQ6M6A8_9STRA</name>
<feature type="domain" description="CUB" evidence="7">
    <location>
        <begin position="676"/>
        <end position="844"/>
    </location>
</feature>
<dbReference type="SMART" id="SM00042">
    <property type="entry name" value="CUB"/>
    <property type="match status" value="2"/>
</dbReference>
<dbReference type="SUPFAM" id="SSF56112">
    <property type="entry name" value="Protein kinase-like (PK-like)"/>
    <property type="match status" value="1"/>
</dbReference>
<keyword evidence="1 4" id="KW-0547">Nucleotide-binding</keyword>
<evidence type="ECO:0008006" key="11">
    <source>
        <dbReference type="Google" id="ProtNLM"/>
    </source>
</evidence>
<comment type="caution">
    <text evidence="9">The sequence shown here is derived from an EMBL/GenBank/DDBJ whole genome shotgun (WGS) entry which is preliminary data.</text>
</comment>
<dbReference type="Proteomes" id="UP001165060">
    <property type="component" value="Unassembled WGS sequence"/>
</dbReference>
<keyword evidence="5" id="KW-1133">Transmembrane helix</keyword>
<dbReference type="Gene3D" id="3.40.190.10">
    <property type="entry name" value="Periplasmic binding protein-like II"/>
    <property type="match status" value="2"/>
</dbReference>
<evidence type="ECO:0000313" key="9">
    <source>
        <dbReference type="EMBL" id="GMI20348.1"/>
    </source>
</evidence>
<keyword evidence="6" id="KW-0732">Signal</keyword>
<accession>A0ABQ6M6A8</accession>
<dbReference type="Pfam" id="PF00431">
    <property type="entry name" value="CUB"/>
    <property type="match status" value="1"/>
</dbReference>
<dbReference type="PROSITE" id="PS50011">
    <property type="entry name" value="PROTEIN_KINASE_DOM"/>
    <property type="match status" value="1"/>
</dbReference>
<keyword evidence="2 4" id="KW-0067">ATP-binding</keyword>
<evidence type="ECO:0000259" key="7">
    <source>
        <dbReference type="PROSITE" id="PS01180"/>
    </source>
</evidence>
<evidence type="ECO:0000256" key="5">
    <source>
        <dbReference type="SAM" id="Phobius"/>
    </source>
</evidence>
<evidence type="ECO:0000256" key="6">
    <source>
        <dbReference type="SAM" id="SignalP"/>
    </source>
</evidence>
<keyword evidence="10" id="KW-1185">Reference proteome</keyword>
<evidence type="ECO:0000259" key="8">
    <source>
        <dbReference type="PROSITE" id="PS50011"/>
    </source>
</evidence>
<dbReference type="PROSITE" id="PS00107">
    <property type="entry name" value="PROTEIN_KINASE_ATP"/>
    <property type="match status" value="1"/>
</dbReference>
<feature type="binding site" evidence="4">
    <location>
        <position position="1024"/>
    </location>
    <ligand>
        <name>ATP</name>
        <dbReference type="ChEBI" id="CHEBI:30616"/>
    </ligand>
</feature>
<dbReference type="SUPFAM" id="SSF49854">
    <property type="entry name" value="Spermadhesin, CUB domain"/>
    <property type="match status" value="2"/>
</dbReference>
<feature type="domain" description="Protein kinase" evidence="8">
    <location>
        <begin position="997"/>
        <end position="1288"/>
    </location>
</feature>
<keyword evidence="5" id="KW-0812">Transmembrane</keyword>
<dbReference type="InterPro" id="IPR035914">
    <property type="entry name" value="Sperma_CUB_dom_sf"/>
</dbReference>
<gene>
    <name evidence="9" type="ORF">TeGR_g12100</name>
</gene>
<feature type="transmembrane region" description="Helical" evidence="5">
    <location>
        <begin position="893"/>
        <end position="916"/>
    </location>
</feature>
<dbReference type="Pfam" id="PF00069">
    <property type="entry name" value="Pkinase"/>
    <property type="match status" value="1"/>
</dbReference>
<dbReference type="InterPro" id="IPR000719">
    <property type="entry name" value="Prot_kinase_dom"/>
</dbReference>
<dbReference type="SUPFAM" id="SSF53850">
    <property type="entry name" value="Periplasmic binding protein-like II"/>
    <property type="match status" value="1"/>
</dbReference>
<dbReference type="Gene3D" id="2.60.120.290">
    <property type="entry name" value="Spermadhesin, CUB domain"/>
    <property type="match status" value="3"/>
</dbReference>
<dbReference type="EMBL" id="BRYB01003771">
    <property type="protein sequence ID" value="GMI20348.1"/>
    <property type="molecule type" value="Genomic_DNA"/>
</dbReference>
<dbReference type="InterPro" id="IPR051681">
    <property type="entry name" value="Ser/Thr_Kinases-Pseudokinases"/>
</dbReference>
<dbReference type="InterPro" id="IPR000859">
    <property type="entry name" value="CUB_dom"/>
</dbReference>
<dbReference type="Gene3D" id="1.10.510.10">
    <property type="entry name" value="Transferase(Phosphotransferase) domain 1"/>
    <property type="match status" value="1"/>
</dbReference>
<protein>
    <recommendedName>
        <fullName evidence="11">Protein kinase domain-containing protein</fullName>
    </recommendedName>
</protein>
<keyword evidence="3" id="KW-1015">Disulfide bond</keyword>
<sequence>MALPLILFSLLLSSFPFPSSAASAAASSCPPDKTVVRVGYFKEEQPFEVAVAHRWFDTDDECFVFYPQTSGTKAGRKMQNGELQLSAMGSAPFALTLSRGVAVTDFYTLHSKGDSQGLVTHPSSGIYSPADLEGKTVAYPAGSTAHFHSLFIAEVFNIPPTDINWVTLSGGEITEAWDAGTIDAAFVWGSAYSHIKETGTVLITARSLSSWGKETFNNFVYDNAWLAADEGNEAHIEKFAKVLSTLDADYLTNSADWGTGSQNVLDCANVCLRDTSSDNFYATSIKVLTDFEFFTSSTQMSCRYLADPDLNCDQEGTAVSTAATADFLRDQKVITTSHPPGFYSNFITSTYVKSAVADPTTLDDFRALSAPYPTETASASSPCSGESVITASAGTISDGHGTLGTHADSADCVFVIQPDDANDQVVELAFSLLSVEATDDGIFIYDGLYSAASPDPPLLGYLSGRAPYNRFLPTTLKFRSTSGVMSLRFVSNGVPDRAYGHLEEDGFTASYSLVAPTAPCADPTKYGADCDQLECVGTAYVTEATGTISQGAAATYGNNKDCRWVVDVADAASLVLDFSSFDAEENFDFLNVYDSEDMDVLLASFTGSSLPPTTEVLGSKAVVQFVSDGLGVAGGFTLGYEGRSSSGCSSDADCGGHGACVDSTCACVDQYTGSFCSNPVCTTSADHSPEIAVQGKIASQAYGVADYSSNSGCVWEIEPPSHEGKQPKGVELHLSTFDLEIHPTQGDYVSVVGADGEELERFVMADSVCNVDAVCNGPVNGECVKESETDLYGECACHDGFLNGDCSITAKRVFPGQASVRVGFYSDGSNPSEMAGFVAEYFGLFDCPLGDDDEACSGRGDCLLGACVCFADLEFSDEVSCAAPLSAEDEGGVSMVVVAVVVAVAFLLVAGVTWYFKQDAAKKDVVHEFKTAQLETQVATLRTELTHLQQYSREEKEMIEMEIGTFRNDFDKIGTKAGDDSENEKRLDKLLLKASELENVEPIGKGSFGEVFKANYRGTTVALKSIKEVSQENINRFKDEIFLMHDLKHENIVLLIGACWEEDLMALVMEYCANGTAEDVLLGPEGESFTWTDPLLKWCCDVGRAVKYLHGMAFFDAKTKTQVQGIIHRDLKPENCLVSEHFSLKVGDFGESKAFDANNTMTQVGTPVYIAPEIVKGDRYDSKADVFSFGMTMAGFAVKKKLHNVLFDLIWEYLEEKRKAKPDYNGQVREKPEVNVSKVAHYLVKGWRMSVEHLKATGMPESLCHLVTLCWDPDPATRPTFDEILPFLEVEVRQELLGATGSTRKGSTANELKMRMARRQEELKQAAEDPSEEIATLRKKVGELEDALQTARGGGGGGGGGGE</sequence>